<feature type="transmembrane region" description="Helical" evidence="8">
    <location>
        <begin position="494"/>
        <end position="513"/>
    </location>
</feature>
<name>A0ABR6BF78_9PSEU</name>
<feature type="region of interest" description="Disordered" evidence="7">
    <location>
        <begin position="55"/>
        <end position="80"/>
    </location>
</feature>
<dbReference type="Proteomes" id="UP000517916">
    <property type="component" value="Unassembled WGS sequence"/>
</dbReference>
<evidence type="ECO:0000256" key="4">
    <source>
        <dbReference type="ARBA" id="ARBA00022989"/>
    </source>
</evidence>
<dbReference type="EMBL" id="JACJID010000002">
    <property type="protein sequence ID" value="MBA8925525.1"/>
    <property type="molecule type" value="Genomic_DNA"/>
</dbReference>
<accession>A0ABR6BF78</accession>
<evidence type="ECO:0000259" key="9">
    <source>
        <dbReference type="Pfam" id="PF02687"/>
    </source>
</evidence>
<feature type="domain" description="ABC3 transporter permease C-terminal" evidence="9">
    <location>
        <begin position="264"/>
        <end position="384"/>
    </location>
</feature>
<dbReference type="InterPro" id="IPR050250">
    <property type="entry name" value="Macrolide_Exporter_MacB"/>
</dbReference>
<comment type="subcellular location">
    <subcellularLocation>
        <location evidence="1">Cell membrane</location>
        <topology evidence="1">Multi-pass membrane protein</topology>
    </subcellularLocation>
</comment>
<dbReference type="InterPro" id="IPR003838">
    <property type="entry name" value="ABC3_permease_C"/>
</dbReference>
<keyword evidence="2" id="KW-1003">Cell membrane</keyword>
<evidence type="ECO:0000256" key="7">
    <source>
        <dbReference type="SAM" id="MobiDB-lite"/>
    </source>
</evidence>
<dbReference type="Pfam" id="PF02687">
    <property type="entry name" value="FtsX"/>
    <property type="match status" value="2"/>
</dbReference>
<evidence type="ECO:0000313" key="11">
    <source>
        <dbReference type="EMBL" id="MBA8925525.1"/>
    </source>
</evidence>
<protein>
    <submittedName>
        <fullName evidence="11">ABC transport system permease protein</fullName>
    </submittedName>
</protein>
<gene>
    <name evidence="11" type="ORF">BC739_002724</name>
</gene>
<evidence type="ECO:0000256" key="1">
    <source>
        <dbReference type="ARBA" id="ARBA00004651"/>
    </source>
</evidence>
<dbReference type="Pfam" id="PF12704">
    <property type="entry name" value="MacB_PCD"/>
    <property type="match status" value="2"/>
</dbReference>
<feature type="transmembrane region" description="Helical" evidence="8">
    <location>
        <begin position="756"/>
        <end position="781"/>
    </location>
</feature>
<evidence type="ECO:0000259" key="10">
    <source>
        <dbReference type="Pfam" id="PF12704"/>
    </source>
</evidence>
<evidence type="ECO:0000256" key="3">
    <source>
        <dbReference type="ARBA" id="ARBA00022692"/>
    </source>
</evidence>
<feature type="transmembrane region" description="Helical" evidence="8">
    <location>
        <begin position="432"/>
        <end position="456"/>
    </location>
</feature>
<evidence type="ECO:0000256" key="5">
    <source>
        <dbReference type="ARBA" id="ARBA00023136"/>
    </source>
</evidence>
<feature type="transmembrane region" description="Helical" evidence="8">
    <location>
        <begin position="261"/>
        <end position="286"/>
    </location>
</feature>
<feature type="transmembrane region" description="Helical" evidence="8">
    <location>
        <begin position="16"/>
        <end position="40"/>
    </location>
</feature>
<feature type="transmembrane region" description="Helical" evidence="8">
    <location>
        <begin position="709"/>
        <end position="735"/>
    </location>
</feature>
<dbReference type="PANTHER" id="PTHR30572:SF4">
    <property type="entry name" value="ABC TRANSPORTER PERMEASE YTRF"/>
    <property type="match status" value="1"/>
</dbReference>
<proteinExistence type="inferred from homology"/>
<keyword evidence="12" id="KW-1185">Reference proteome</keyword>
<comment type="similarity">
    <text evidence="6">Belongs to the ABC-4 integral membrane protein family.</text>
</comment>
<sequence length="838" mass="85890">MLKTTLAGLRARTARLVLSSIAIVLGVAFVSGTLILGSALDANLHNDFARQTRGVDVSVEPGRSSSGSADEDRGGISQTQLDQVRAVPGVAAADARWGAQVPLVGANGKAKSATVSALEGDQRLRMTDLQEGRMPAKADEIALDATTAQTAKLAVGQKVSVLDQADKPVPLTIVGTYTQGVSKSSLSGDAAVLLPSALAPLAKEHYVGQVVVAADQGVSQQQLADRISTAVGGKLSVKTGEQYTVDVLKQISRGSGGLTQFMLVFALIALVVAAMVIYNTFTILVAQRTRELALLRCIGADRGQVFRSVLLEALVMGLFASVLGLGAGVGLSAALQAGVGSVFGGSKGPVQLPLTVNTVLIAFGVGVVVTVLSAVLPALRATRVAPLAALRSLPDSQDEVRRTSVVRMAFVAILALLGGGVCFIGLRSGDSVGFIVTGLGTMVLLGAVIALGPVIVGPVNRVLGALPRLLFGVPAKLASANATRNPKRTAATTAALMIGVTIVTMITVAAASGKESVTSEIDKQFPADYLVTSAVREHPLPTSLADQLRAQPEVQTVTPTGSAEVKVNGKSLYLFGTPADSLGKSVQLKQSQGDVSRLGPDTLLLSDSQATRYGLKVGDRVRAGGATLTLAGTYSNEDQSSAIVSLETLQRIAPGTGYRMIMIKARDGVSPQAGQAAVEKATASSPIAEVASGAARKSDLAGRVDQMLMIMWALVGLAVVIALFGIANTLTLSVLERTRESALLRALGLTRGQLGFMLLIESVLIGLMGAVIGVLLGIGFAKLVVSALSTDKLQVGFVLPAGQLAVMLAVAVLAAAVAAVLPARRAARTSVVAGMAEA</sequence>
<reference evidence="11 12" key="1">
    <citation type="submission" date="2020-08" db="EMBL/GenBank/DDBJ databases">
        <title>Genomic Encyclopedia of Archaeal and Bacterial Type Strains, Phase II (KMG-II): from individual species to whole genera.</title>
        <authorList>
            <person name="Goeker M."/>
        </authorList>
    </citation>
    <scope>NUCLEOTIDE SEQUENCE [LARGE SCALE GENOMIC DNA]</scope>
    <source>
        <strain evidence="11 12">DSM 43850</strain>
    </source>
</reference>
<evidence type="ECO:0000313" key="12">
    <source>
        <dbReference type="Proteomes" id="UP000517916"/>
    </source>
</evidence>
<feature type="transmembrane region" description="Helical" evidence="8">
    <location>
        <begin position="309"/>
        <end position="334"/>
    </location>
</feature>
<keyword evidence="3 8" id="KW-0812">Transmembrane</keyword>
<evidence type="ECO:0000256" key="8">
    <source>
        <dbReference type="SAM" id="Phobius"/>
    </source>
</evidence>
<feature type="domain" description="MacB-like periplasmic core" evidence="10">
    <location>
        <begin position="17"/>
        <end position="229"/>
    </location>
</feature>
<evidence type="ECO:0000256" key="6">
    <source>
        <dbReference type="ARBA" id="ARBA00038076"/>
    </source>
</evidence>
<feature type="transmembrane region" description="Helical" evidence="8">
    <location>
        <begin position="801"/>
        <end position="821"/>
    </location>
</feature>
<feature type="transmembrane region" description="Helical" evidence="8">
    <location>
        <begin position="354"/>
        <end position="376"/>
    </location>
</feature>
<dbReference type="RefSeq" id="WP_182837364.1">
    <property type="nucleotide sequence ID" value="NZ_BAAABQ010000075.1"/>
</dbReference>
<feature type="domain" description="ABC3 transporter permease C-terminal" evidence="9">
    <location>
        <begin position="713"/>
        <end position="830"/>
    </location>
</feature>
<feature type="transmembrane region" description="Helical" evidence="8">
    <location>
        <begin position="405"/>
        <end position="426"/>
    </location>
</feature>
<dbReference type="InterPro" id="IPR025857">
    <property type="entry name" value="MacB_PCD"/>
</dbReference>
<keyword evidence="5 8" id="KW-0472">Membrane</keyword>
<keyword evidence="4 8" id="KW-1133">Transmembrane helix</keyword>
<feature type="domain" description="MacB-like periplasmic core" evidence="10">
    <location>
        <begin position="489"/>
        <end position="680"/>
    </location>
</feature>
<dbReference type="PANTHER" id="PTHR30572">
    <property type="entry name" value="MEMBRANE COMPONENT OF TRANSPORTER-RELATED"/>
    <property type="match status" value="1"/>
</dbReference>
<organism evidence="11 12">
    <name type="scientific">Kutzneria viridogrisea</name>
    <dbReference type="NCBI Taxonomy" id="47990"/>
    <lineage>
        <taxon>Bacteria</taxon>
        <taxon>Bacillati</taxon>
        <taxon>Actinomycetota</taxon>
        <taxon>Actinomycetes</taxon>
        <taxon>Pseudonocardiales</taxon>
        <taxon>Pseudonocardiaceae</taxon>
        <taxon>Kutzneria</taxon>
    </lineage>
</organism>
<comment type="caution">
    <text evidence="11">The sequence shown here is derived from an EMBL/GenBank/DDBJ whole genome shotgun (WGS) entry which is preliminary data.</text>
</comment>
<evidence type="ECO:0000256" key="2">
    <source>
        <dbReference type="ARBA" id="ARBA00022475"/>
    </source>
</evidence>